<comment type="caution">
    <text evidence="2">The sequence shown here is derived from an EMBL/GenBank/DDBJ whole genome shotgun (WGS) entry which is preliminary data.</text>
</comment>
<keyword evidence="1" id="KW-1133">Transmembrane helix</keyword>
<feature type="transmembrane region" description="Helical" evidence="1">
    <location>
        <begin position="70"/>
        <end position="91"/>
    </location>
</feature>
<dbReference type="AlphaFoldDB" id="A0ABD6FDT3"/>
<dbReference type="EMBL" id="QGUI02000060">
    <property type="protein sequence ID" value="MFO7191924.1"/>
    <property type="molecule type" value="Genomic_DNA"/>
</dbReference>
<evidence type="ECO:0000313" key="2">
    <source>
        <dbReference type="EMBL" id="MFO7191924.1"/>
    </source>
</evidence>
<gene>
    <name evidence="2" type="ORF">DIU77_006740</name>
</gene>
<dbReference type="Proteomes" id="UP000249324">
    <property type="component" value="Unassembled WGS sequence"/>
</dbReference>
<evidence type="ECO:0000313" key="3">
    <source>
        <dbReference type="Proteomes" id="UP000249324"/>
    </source>
</evidence>
<reference evidence="2 3" key="1">
    <citation type="journal article" date="2021" name="BMC Genomics">
        <title>Genome-resolved metagenome and metatranscriptome analyses of thermophilic composting reveal key bacterial players and their metabolic interactions.</title>
        <authorList>
            <person name="Braga L.P.P."/>
            <person name="Pereira R.V."/>
            <person name="Martins L.F."/>
            <person name="Moura L.M.S."/>
            <person name="Sanchez F.B."/>
            <person name="Patane J.S.L."/>
            <person name="da Silva A.M."/>
            <person name="Setubal J.C."/>
        </authorList>
    </citation>
    <scope>NUCLEOTIDE SEQUENCE [LARGE SCALE GENOMIC DNA]</scope>
    <source>
        <strain evidence="2">ZC4RG45</strain>
    </source>
</reference>
<keyword evidence="1" id="KW-0812">Transmembrane</keyword>
<protein>
    <submittedName>
        <fullName evidence="2">Uncharacterized protein</fullName>
    </submittedName>
</protein>
<accession>A0ABD6FDT3</accession>
<feature type="non-terminal residue" evidence="2">
    <location>
        <position position="159"/>
    </location>
</feature>
<feature type="transmembrane region" description="Helical" evidence="1">
    <location>
        <begin position="12"/>
        <end position="31"/>
    </location>
</feature>
<keyword evidence="1" id="KW-0472">Membrane</keyword>
<feature type="transmembrane region" description="Helical" evidence="1">
    <location>
        <begin position="37"/>
        <end position="58"/>
    </location>
</feature>
<name>A0ABD6FDT3_9PSEU</name>
<proteinExistence type="predicted"/>
<evidence type="ECO:0000256" key="1">
    <source>
        <dbReference type="SAM" id="Phobius"/>
    </source>
</evidence>
<organism evidence="2 3">
    <name type="scientific">Thermocrispum agreste</name>
    <dbReference type="NCBI Taxonomy" id="37925"/>
    <lineage>
        <taxon>Bacteria</taxon>
        <taxon>Bacillati</taxon>
        <taxon>Actinomycetota</taxon>
        <taxon>Actinomycetes</taxon>
        <taxon>Pseudonocardiales</taxon>
        <taxon>Pseudonocardiaceae</taxon>
        <taxon>Thermocrispum</taxon>
    </lineage>
</organism>
<sequence length="159" mass="16797">MFSPITRPLRLDLAVYVGFAAFALITALASGYRTHSIWGAFATAGYLLAAAHTVVLLASGARTGWWGSRWTGAAAAFVVGMLAPLGFLVAARLDGGDWADSPAAWAAQPEVWVIERSGLLLLETGTPYVDVFALGRPPEVDDYTPYGPAMALFGLPRAV</sequence>